<feature type="region of interest" description="Disordered" evidence="1">
    <location>
        <begin position="154"/>
        <end position="193"/>
    </location>
</feature>
<keyword evidence="3" id="KW-1185">Reference proteome</keyword>
<gene>
    <name evidence="2" type="ORF">HHI36_019672</name>
</gene>
<organism evidence="2 3">
    <name type="scientific">Cryptolaemus montrouzieri</name>
    <dbReference type="NCBI Taxonomy" id="559131"/>
    <lineage>
        <taxon>Eukaryota</taxon>
        <taxon>Metazoa</taxon>
        <taxon>Ecdysozoa</taxon>
        <taxon>Arthropoda</taxon>
        <taxon>Hexapoda</taxon>
        <taxon>Insecta</taxon>
        <taxon>Pterygota</taxon>
        <taxon>Neoptera</taxon>
        <taxon>Endopterygota</taxon>
        <taxon>Coleoptera</taxon>
        <taxon>Polyphaga</taxon>
        <taxon>Cucujiformia</taxon>
        <taxon>Coccinelloidea</taxon>
        <taxon>Coccinellidae</taxon>
        <taxon>Scymninae</taxon>
        <taxon>Scymnini</taxon>
        <taxon>Cryptolaemus</taxon>
    </lineage>
</organism>
<name>A0ABD2N7X2_9CUCU</name>
<proteinExistence type="predicted"/>
<feature type="region of interest" description="Disordered" evidence="1">
    <location>
        <begin position="236"/>
        <end position="277"/>
    </location>
</feature>
<dbReference type="Proteomes" id="UP001516400">
    <property type="component" value="Unassembled WGS sequence"/>
</dbReference>
<evidence type="ECO:0000313" key="2">
    <source>
        <dbReference type="EMBL" id="KAL3274890.1"/>
    </source>
</evidence>
<feature type="compositionally biased region" description="Basic and acidic residues" evidence="1">
    <location>
        <begin position="236"/>
        <end position="251"/>
    </location>
</feature>
<evidence type="ECO:0000256" key="1">
    <source>
        <dbReference type="SAM" id="MobiDB-lite"/>
    </source>
</evidence>
<reference evidence="2 3" key="1">
    <citation type="journal article" date="2021" name="BMC Biol.">
        <title>Horizontally acquired antibacterial genes associated with adaptive radiation of ladybird beetles.</title>
        <authorList>
            <person name="Li H.S."/>
            <person name="Tang X.F."/>
            <person name="Huang Y.H."/>
            <person name="Xu Z.Y."/>
            <person name="Chen M.L."/>
            <person name="Du X.Y."/>
            <person name="Qiu B.Y."/>
            <person name="Chen P.T."/>
            <person name="Zhang W."/>
            <person name="Slipinski A."/>
            <person name="Escalona H.E."/>
            <person name="Waterhouse R.M."/>
            <person name="Zwick A."/>
            <person name="Pang H."/>
        </authorList>
    </citation>
    <scope>NUCLEOTIDE SEQUENCE [LARGE SCALE GENOMIC DNA]</scope>
    <source>
        <strain evidence="2">SYSU2018</strain>
    </source>
</reference>
<evidence type="ECO:0000313" key="3">
    <source>
        <dbReference type="Proteomes" id="UP001516400"/>
    </source>
</evidence>
<sequence>MDSGLGSDEDRKGRTKEQKQLRNQQLLSGCFIDAASLSDDADADQRRNDERRQGALIFQSSIPQFSMLQMSDSDLSNNICNDDNATGNFEETSTPFNSIVHLDSDDSARKSPLGFYVDLSEVPEIPKSAPVSGLRKNIFSLVIDFEAPKKEKPVSLSSSYIHHRRKKLSKQNGKHNDSLSGSGSSINSVPGTSREVEVAKVETNNDLYVKKCNSSLCSSNEDIAVDNDKNSEVVEKYKEEPKEDVVPHDIEISQYSVSNSSVPEEEIEEGKSEVKEQ</sequence>
<feature type="compositionally biased region" description="Low complexity" evidence="1">
    <location>
        <begin position="178"/>
        <end position="191"/>
    </location>
</feature>
<feature type="compositionally biased region" description="Basic residues" evidence="1">
    <location>
        <begin position="161"/>
        <end position="173"/>
    </location>
</feature>
<protein>
    <submittedName>
        <fullName evidence="2">Uncharacterized protein</fullName>
    </submittedName>
</protein>
<dbReference type="AlphaFoldDB" id="A0ABD2N7X2"/>
<dbReference type="EMBL" id="JABFTP020000083">
    <property type="protein sequence ID" value="KAL3274890.1"/>
    <property type="molecule type" value="Genomic_DNA"/>
</dbReference>
<accession>A0ABD2N7X2</accession>
<comment type="caution">
    <text evidence="2">The sequence shown here is derived from an EMBL/GenBank/DDBJ whole genome shotgun (WGS) entry which is preliminary data.</text>
</comment>
<feature type="region of interest" description="Disordered" evidence="1">
    <location>
        <begin position="1"/>
        <end position="22"/>
    </location>
</feature>
<feature type="compositionally biased region" description="Basic and acidic residues" evidence="1">
    <location>
        <begin position="8"/>
        <end position="20"/>
    </location>
</feature>